<dbReference type="GeneID" id="25738581"/>
<dbReference type="InterPro" id="IPR006861">
    <property type="entry name" value="HABP4_PAIRBP1-bd"/>
</dbReference>
<dbReference type="PANTHER" id="PTHR12299:SF17">
    <property type="entry name" value="AT19571P-RELATED"/>
    <property type="match status" value="1"/>
</dbReference>
<feature type="compositionally biased region" description="Low complexity" evidence="3">
    <location>
        <begin position="94"/>
        <end position="103"/>
    </location>
</feature>
<dbReference type="GO" id="GO:0005737">
    <property type="term" value="C:cytoplasm"/>
    <property type="evidence" value="ECO:0007669"/>
    <property type="project" value="UniProtKB-SubCell"/>
</dbReference>
<keyword evidence="2" id="KW-0963">Cytoplasm</keyword>
<dbReference type="GO" id="GO:0005634">
    <property type="term" value="C:nucleus"/>
    <property type="evidence" value="ECO:0007669"/>
    <property type="project" value="TreeGrafter"/>
</dbReference>
<evidence type="ECO:0000256" key="3">
    <source>
        <dbReference type="SAM" id="MobiDB-lite"/>
    </source>
</evidence>
<feature type="domain" description="Hyaluronan/mRNA-binding protein" evidence="4">
    <location>
        <begin position="64"/>
        <end position="160"/>
    </location>
</feature>
<sequence>MADTNLFALLQDEEENADPEVIAGKAAVAKPAPKAAPAASKGESAVIATLAWRCNMPVKLAMFAFCMRSTLSSNETEKRGGGGRGNWGTDADAEAAATEPTPVEEAEARPEGEEPAAAEPAEEPTPPEPEVKEMSLEEYEALVAEKKAALNKARGERKVDASEFSGLKAVTKPEEEVLQINAKEKKR</sequence>
<comment type="subcellular location">
    <subcellularLocation>
        <location evidence="1">Cytoplasm</location>
    </subcellularLocation>
</comment>
<accession>A0A0D2N9A3</accession>
<keyword evidence="6" id="KW-1185">Reference proteome</keyword>
<dbReference type="GO" id="GO:0003723">
    <property type="term" value="F:RNA binding"/>
    <property type="evidence" value="ECO:0007669"/>
    <property type="project" value="InterPro"/>
</dbReference>
<feature type="region of interest" description="Disordered" evidence="3">
    <location>
        <begin position="72"/>
        <end position="134"/>
    </location>
</feature>
<dbReference type="SMART" id="SM01233">
    <property type="entry name" value="HABP4_PAI-RBP1"/>
    <property type="match status" value="1"/>
</dbReference>
<evidence type="ECO:0000256" key="1">
    <source>
        <dbReference type="ARBA" id="ARBA00004496"/>
    </source>
</evidence>
<evidence type="ECO:0000256" key="2">
    <source>
        <dbReference type="ARBA" id="ARBA00022490"/>
    </source>
</evidence>
<dbReference type="Pfam" id="PF09598">
    <property type="entry name" value="Stm1_N"/>
    <property type="match status" value="1"/>
</dbReference>
<evidence type="ECO:0000313" key="6">
    <source>
        <dbReference type="Proteomes" id="UP000054498"/>
    </source>
</evidence>
<dbReference type="STRING" id="145388.A0A0D2N9A3"/>
<dbReference type="Gene3D" id="6.10.140.1040">
    <property type="match status" value="1"/>
</dbReference>
<evidence type="ECO:0000313" key="5">
    <source>
        <dbReference type="EMBL" id="KIZ02261.1"/>
    </source>
</evidence>
<dbReference type="AlphaFoldDB" id="A0A0D2N9A3"/>
<dbReference type="InterPro" id="IPR019084">
    <property type="entry name" value="STM1-like_N"/>
</dbReference>
<protein>
    <recommendedName>
        <fullName evidence="4">Hyaluronan/mRNA-binding protein domain-containing protein</fullName>
    </recommendedName>
</protein>
<reference evidence="5 6" key="1">
    <citation type="journal article" date="2013" name="BMC Genomics">
        <title>Reconstruction of the lipid metabolism for the microalga Monoraphidium neglectum from its genome sequence reveals characteristics suitable for biofuel production.</title>
        <authorList>
            <person name="Bogen C."/>
            <person name="Al-Dilaimi A."/>
            <person name="Albersmeier A."/>
            <person name="Wichmann J."/>
            <person name="Grundmann M."/>
            <person name="Rupp O."/>
            <person name="Lauersen K.J."/>
            <person name="Blifernez-Klassen O."/>
            <person name="Kalinowski J."/>
            <person name="Goesmann A."/>
            <person name="Mussgnug J.H."/>
            <person name="Kruse O."/>
        </authorList>
    </citation>
    <scope>NUCLEOTIDE SEQUENCE [LARGE SCALE GENOMIC DNA]</scope>
    <source>
        <strain evidence="5 6">SAG 48.87</strain>
    </source>
</reference>
<organism evidence="5 6">
    <name type="scientific">Monoraphidium neglectum</name>
    <dbReference type="NCBI Taxonomy" id="145388"/>
    <lineage>
        <taxon>Eukaryota</taxon>
        <taxon>Viridiplantae</taxon>
        <taxon>Chlorophyta</taxon>
        <taxon>core chlorophytes</taxon>
        <taxon>Chlorophyceae</taxon>
        <taxon>CS clade</taxon>
        <taxon>Sphaeropleales</taxon>
        <taxon>Selenastraceae</taxon>
        <taxon>Monoraphidium</taxon>
    </lineage>
</organism>
<dbReference type="Proteomes" id="UP000054498">
    <property type="component" value="Unassembled WGS sequence"/>
</dbReference>
<proteinExistence type="predicted"/>
<dbReference type="OrthoDB" id="784393at2759"/>
<dbReference type="EMBL" id="KK101087">
    <property type="protein sequence ID" value="KIZ02261.1"/>
    <property type="molecule type" value="Genomic_DNA"/>
</dbReference>
<evidence type="ECO:0000259" key="4">
    <source>
        <dbReference type="SMART" id="SM01233"/>
    </source>
</evidence>
<dbReference type="Pfam" id="PF04774">
    <property type="entry name" value="HABP4_PAI-RBP1"/>
    <property type="match status" value="1"/>
</dbReference>
<dbReference type="PANTHER" id="PTHR12299">
    <property type="entry name" value="HYALURONIC ACID-BINDING PROTEIN 4"/>
    <property type="match status" value="1"/>
</dbReference>
<gene>
    <name evidence="5" type="ORF">MNEG_5704</name>
</gene>
<feature type="compositionally biased region" description="Acidic residues" evidence="3">
    <location>
        <begin position="113"/>
        <end position="122"/>
    </location>
</feature>
<dbReference type="KEGG" id="mng:MNEG_5704"/>
<dbReference type="RefSeq" id="XP_013901280.1">
    <property type="nucleotide sequence ID" value="XM_014045826.1"/>
</dbReference>
<dbReference type="InterPro" id="IPR039764">
    <property type="entry name" value="HABP4/SERBP1-like"/>
</dbReference>
<name>A0A0D2N9A3_9CHLO</name>